<dbReference type="CDD" id="cd04278">
    <property type="entry name" value="ZnMc_MMP"/>
    <property type="match status" value="1"/>
</dbReference>
<accession>A0A914XXW1</accession>
<feature type="binding site" evidence="9">
    <location>
        <position position="231"/>
    </location>
    <ligand>
        <name>Zn(2+)</name>
        <dbReference type="ChEBI" id="CHEBI:29105"/>
        <label>2</label>
        <note>catalytic</note>
    </ligand>
</feature>
<feature type="binding site" evidence="9">
    <location>
        <position position="249"/>
    </location>
    <ligand>
        <name>Zn(2+)</name>
        <dbReference type="ChEBI" id="CHEBI:29105"/>
        <label>2</label>
        <note>catalytic</note>
    </ligand>
</feature>
<evidence type="ECO:0000256" key="7">
    <source>
        <dbReference type="ARBA" id="ARBA00023049"/>
    </source>
</evidence>
<feature type="domain" description="Peptidase metallopeptidase" evidence="12">
    <location>
        <begin position="115"/>
        <end position="282"/>
    </location>
</feature>
<evidence type="ECO:0000256" key="5">
    <source>
        <dbReference type="ARBA" id="ARBA00022801"/>
    </source>
</evidence>
<evidence type="ECO:0000256" key="8">
    <source>
        <dbReference type="PIRSR" id="PIRSR621190-1"/>
    </source>
</evidence>
<dbReference type="InterPro" id="IPR036365">
    <property type="entry name" value="PGBD-like_sf"/>
</dbReference>
<proteinExistence type="inferred from homology"/>
<feature type="active site" evidence="8">
    <location>
        <position position="232"/>
    </location>
</feature>
<feature type="chain" id="PRO_5037849906" evidence="11">
    <location>
        <begin position="20"/>
        <end position="384"/>
    </location>
</feature>
<keyword evidence="7" id="KW-0482">Metalloprotease</keyword>
<feature type="signal peptide" evidence="11">
    <location>
        <begin position="1"/>
        <end position="19"/>
    </location>
</feature>
<dbReference type="PRINTS" id="PR00138">
    <property type="entry name" value="MATRIXIN"/>
</dbReference>
<dbReference type="GO" id="GO:0004222">
    <property type="term" value="F:metalloendopeptidase activity"/>
    <property type="evidence" value="ECO:0007669"/>
    <property type="project" value="InterPro"/>
</dbReference>
<keyword evidence="4 11" id="KW-0732">Signal</keyword>
<feature type="binding site" evidence="9">
    <location>
        <position position="134"/>
    </location>
    <ligand>
        <name>Ca(2+)</name>
        <dbReference type="ChEBI" id="CHEBI:29108"/>
        <label>1</label>
    </ligand>
</feature>
<keyword evidence="9" id="KW-0106">Calcium</keyword>
<dbReference type="GO" id="GO:0030574">
    <property type="term" value="P:collagen catabolic process"/>
    <property type="evidence" value="ECO:0007669"/>
    <property type="project" value="TreeGrafter"/>
</dbReference>
<dbReference type="PANTHER" id="PTHR10201:SF291">
    <property type="entry name" value="MATRIX METALLOPROTEINASE 1, ISOFORM C-RELATED"/>
    <property type="match status" value="1"/>
</dbReference>
<dbReference type="InterPro" id="IPR002477">
    <property type="entry name" value="Peptidoglycan-bd-like"/>
</dbReference>
<evidence type="ECO:0000256" key="1">
    <source>
        <dbReference type="ARBA" id="ARBA00010370"/>
    </source>
</evidence>
<feature type="binding site" evidence="9">
    <location>
        <position position="168"/>
    </location>
    <ligand>
        <name>Ca(2+)</name>
        <dbReference type="ChEBI" id="CHEBI:29108"/>
        <label>2</label>
    </ligand>
</feature>
<comment type="similarity">
    <text evidence="1">Belongs to the peptidase M10A family.</text>
</comment>
<dbReference type="AlphaFoldDB" id="A0A914XXW1"/>
<dbReference type="InterPro" id="IPR024079">
    <property type="entry name" value="MetalloPept_cat_dom_sf"/>
</dbReference>
<dbReference type="GO" id="GO:0005615">
    <property type="term" value="C:extracellular space"/>
    <property type="evidence" value="ECO:0007669"/>
    <property type="project" value="TreeGrafter"/>
</dbReference>
<feature type="binding site" evidence="9">
    <location>
        <position position="205"/>
    </location>
    <ligand>
        <name>Ca(2+)</name>
        <dbReference type="ChEBI" id="CHEBI:29108"/>
        <label>3</label>
    </ligand>
</feature>
<reference evidence="14" key="1">
    <citation type="submission" date="2022-11" db="UniProtKB">
        <authorList>
            <consortium name="WormBaseParasite"/>
        </authorList>
    </citation>
    <scope>IDENTIFICATION</scope>
</reference>
<dbReference type="GO" id="GO:0030198">
    <property type="term" value="P:extracellular matrix organization"/>
    <property type="evidence" value="ECO:0007669"/>
    <property type="project" value="TreeGrafter"/>
</dbReference>
<dbReference type="Pfam" id="PF00413">
    <property type="entry name" value="Peptidase_M10"/>
    <property type="match status" value="1"/>
</dbReference>
<evidence type="ECO:0000256" key="2">
    <source>
        <dbReference type="ARBA" id="ARBA00022670"/>
    </source>
</evidence>
<dbReference type="Gene3D" id="2.60.20.10">
    <property type="entry name" value="Crystallins"/>
    <property type="match status" value="1"/>
</dbReference>
<evidence type="ECO:0000259" key="12">
    <source>
        <dbReference type="SMART" id="SM00235"/>
    </source>
</evidence>
<keyword evidence="6 9" id="KW-0862">Zinc</keyword>
<keyword evidence="3 9" id="KW-0479">Metal-binding</keyword>
<keyword evidence="5" id="KW-0378">Hydrolase</keyword>
<evidence type="ECO:0000256" key="9">
    <source>
        <dbReference type="PIRSR" id="PIRSR621190-2"/>
    </source>
</evidence>
<keyword evidence="2" id="KW-0645">Protease</keyword>
<feature type="binding site" evidence="9">
    <location>
        <position position="186"/>
    </location>
    <ligand>
        <name>Ca(2+)</name>
        <dbReference type="ChEBI" id="CHEBI:29108"/>
        <label>3</label>
    </ligand>
</feature>
<sequence>MKAYFFVAFFAIFINFVGGKAVAPAPRIKPSTDMDAEKFLEKFGFLPKSNATVTTISAAKMAIAQDPKFINAIKQFQNESGLKVTGKLDDATKDEMSKPRCGILKVEAKAGIANANGRWNKNKLSYNLYRITNDHAPNRIREAVRKAFGTWSAVVPLDFVETNDVNADIKVGWEGRSHGDGNNFDGQGGVLAHAFYPTVGKVHFDDDDFWAANDAAKFKQGYMDAYVVAVHEIGHAIGIDHISDQAAIMRPALGPNLDRNGNYRFNELSSKDIAAAQAIYGRRNGGITTMKFYDSEYHKDELSKWSGNSKACSNYLTEFHNDRLSSIDTGGACVYLFQNMNCQGERIKLVPDGNCGGDKRCCPNHWSLEVDCKFNNQASSFQLC</sequence>
<dbReference type="InterPro" id="IPR033739">
    <property type="entry name" value="M10A_MMP"/>
</dbReference>
<feature type="binding site" evidence="9">
    <location>
        <position position="206"/>
    </location>
    <ligand>
        <name>Ca(2+)</name>
        <dbReference type="ChEBI" id="CHEBI:29108"/>
        <label>1</label>
    </ligand>
</feature>
<dbReference type="InterPro" id="IPR006026">
    <property type="entry name" value="Peptidase_Metallo"/>
</dbReference>
<feature type="binding site" evidence="9">
    <location>
        <position position="235"/>
    </location>
    <ligand>
        <name>Zn(2+)</name>
        <dbReference type="ChEBI" id="CHEBI:29105"/>
        <label>2</label>
        <note>catalytic</note>
    </ligand>
</feature>
<dbReference type="SUPFAM" id="SSF47090">
    <property type="entry name" value="PGBD-like"/>
    <property type="match status" value="1"/>
</dbReference>
<dbReference type="PANTHER" id="PTHR10201">
    <property type="entry name" value="MATRIX METALLOPROTEINASE"/>
    <property type="match status" value="1"/>
</dbReference>
<evidence type="ECO:0000256" key="11">
    <source>
        <dbReference type="SAM" id="SignalP"/>
    </source>
</evidence>
<dbReference type="WBParaSite" id="PSU_v2.g11794.t1">
    <property type="protein sequence ID" value="PSU_v2.g11794.t1"/>
    <property type="gene ID" value="PSU_v2.g11794"/>
</dbReference>
<evidence type="ECO:0000313" key="13">
    <source>
        <dbReference type="Proteomes" id="UP000887577"/>
    </source>
</evidence>
<protein>
    <submittedName>
        <fullName evidence="14">Peptidase metallopeptidase domain-containing protein</fullName>
    </submittedName>
</protein>
<organism evidence="13 14">
    <name type="scientific">Panagrolaimus superbus</name>
    <dbReference type="NCBI Taxonomy" id="310955"/>
    <lineage>
        <taxon>Eukaryota</taxon>
        <taxon>Metazoa</taxon>
        <taxon>Ecdysozoa</taxon>
        <taxon>Nematoda</taxon>
        <taxon>Chromadorea</taxon>
        <taxon>Rhabditida</taxon>
        <taxon>Tylenchina</taxon>
        <taxon>Panagrolaimomorpha</taxon>
        <taxon>Panagrolaimoidea</taxon>
        <taxon>Panagrolaimidae</taxon>
        <taxon>Panagrolaimus</taxon>
    </lineage>
</organism>
<feature type="binding site" evidence="9">
    <location>
        <position position="203"/>
    </location>
    <ligand>
        <name>Zn(2+)</name>
        <dbReference type="ChEBI" id="CHEBI:29105"/>
        <label>1</label>
    </ligand>
</feature>
<dbReference type="Proteomes" id="UP000887577">
    <property type="component" value="Unplaced"/>
</dbReference>
<feature type="binding site" evidence="9">
    <location>
        <position position="178"/>
    </location>
    <ligand>
        <name>Zn(2+)</name>
        <dbReference type="ChEBI" id="CHEBI:29105"/>
        <label>1</label>
    </ligand>
</feature>
<dbReference type="GO" id="GO:0008270">
    <property type="term" value="F:zinc ion binding"/>
    <property type="evidence" value="ECO:0007669"/>
    <property type="project" value="InterPro"/>
</dbReference>
<dbReference type="InterPro" id="IPR001818">
    <property type="entry name" value="Pept_M10_metallopeptidase"/>
</dbReference>
<feature type="binding site" evidence="9">
    <location>
        <position position="193"/>
    </location>
    <ligand>
        <name>Zn(2+)</name>
        <dbReference type="ChEBI" id="CHEBI:29105"/>
        <label>1</label>
    </ligand>
</feature>
<evidence type="ECO:0000256" key="6">
    <source>
        <dbReference type="ARBA" id="ARBA00022833"/>
    </source>
</evidence>
<feature type="binding site" description="in inhibited form" evidence="9">
    <location>
        <position position="101"/>
    </location>
    <ligand>
        <name>Zn(2+)</name>
        <dbReference type="ChEBI" id="CHEBI:29105"/>
        <label>2</label>
        <note>catalytic</note>
    </ligand>
</feature>
<keyword evidence="13" id="KW-1185">Reference proteome</keyword>
<evidence type="ECO:0000313" key="14">
    <source>
        <dbReference type="WBParaSite" id="PSU_v2.g11794.t1"/>
    </source>
</evidence>
<comment type="cofactor">
    <cofactor evidence="9">
        <name>Ca(2+)</name>
        <dbReference type="ChEBI" id="CHEBI:29108"/>
    </cofactor>
    <text evidence="9">Can bind about 5 Ca(2+) ions per subunit.</text>
</comment>
<dbReference type="SUPFAM" id="SSF55486">
    <property type="entry name" value="Metalloproteases ('zincins'), catalytic domain"/>
    <property type="match status" value="1"/>
</dbReference>
<dbReference type="InterPro" id="IPR021190">
    <property type="entry name" value="Pept_M10A"/>
</dbReference>
<dbReference type="SMART" id="SM00235">
    <property type="entry name" value="ZnMc"/>
    <property type="match status" value="1"/>
</dbReference>
<dbReference type="Gene3D" id="3.40.390.10">
    <property type="entry name" value="Collagenase (Catalytic Domain)"/>
    <property type="match status" value="1"/>
</dbReference>
<dbReference type="Pfam" id="PF01471">
    <property type="entry name" value="PG_binding_1"/>
    <property type="match status" value="1"/>
</dbReference>
<evidence type="ECO:0000256" key="3">
    <source>
        <dbReference type="ARBA" id="ARBA00022723"/>
    </source>
</evidence>
<dbReference type="GO" id="GO:0031012">
    <property type="term" value="C:extracellular matrix"/>
    <property type="evidence" value="ECO:0007669"/>
    <property type="project" value="InterPro"/>
</dbReference>
<evidence type="ECO:0000256" key="10">
    <source>
        <dbReference type="PIRSR" id="PIRSR621190-5"/>
    </source>
</evidence>
<feature type="binding site" evidence="9">
    <location>
        <position position="185"/>
    </location>
    <ligand>
        <name>Ca(2+)</name>
        <dbReference type="ChEBI" id="CHEBI:29108"/>
        <label>3</label>
    </ligand>
</feature>
<dbReference type="GO" id="GO:0006508">
    <property type="term" value="P:proteolysis"/>
    <property type="evidence" value="ECO:0007669"/>
    <property type="project" value="UniProtKB-KW"/>
</dbReference>
<comment type="cofactor">
    <cofactor evidence="9">
        <name>Zn(2+)</name>
        <dbReference type="ChEBI" id="CHEBI:29105"/>
    </cofactor>
    <text evidence="9">Binds 2 Zn(2+) ions per subunit.</text>
</comment>
<feature type="short sequence motif" description="Cysteine switch" evidence="10">
    <location>
        <begin position="99"/>
        <end position="106"/>
    </location>
</feature>
<feature type="binding site" evidence="9">
    <location>
        <position position="241"/>
    </location>
    <ligand>
        <name>Zn(2+)</name>
        <dbReference type="ChEBI" id="CHEBI:29105"/>
        <label>2</label>
        <note>catalytic</note>
    </ligand>
</feature>
<evidence type="ECO:0000256" key="4">
    <source>
        <dbReference type="ARBA" id="ARBA00022729"/>
    </source>
</evidence>
<name>A0A914XXW1_9BILA</name>
<feature type="binding site" evidence="9">
    <location>
        <position position="180"/>
    </location>
    <ligand>
        <name>Zn(2+)</name>
        <dbReference type="ChEBI" id="CHEBI:29105"/>
        <label>1</label>
    </ligand>
</feature>